<dbReference type="OMA" id="KVERWIP"/>
<sequence length="2909" mass="326117">MATFFQPGFEESGGVTNCTVNGFEIFCNAILPSDRRLAHWYQGFSIVFAAVTFCIPIILYGLYRLIKRQRRPKDYQPVRTKPKESEKERDRKAARMSMASRRHTPTHSRQTSYGTRLSFATRFSDSQPPSSHGHTAPSSLGHYSHPSYAPSESSLGTYNTVSLRRFTQQARGAFSFRRNRDDDSTVLSHRDSFANLSLRGSLKNTKSFTVLSDFDFDLDYAETNKADFVVFPLHMPKRDSREMLTGSPQLPGSPAMTPSDMSHTWGTSVRGSPRIGASGDWSGAPRLTHAPSSDWSHTLYSPRPGSEWSAGNGPQKMKLGAVDLEDLTDDALSLANLGDTVVDLLDRFVELELNGFALRVAPRSTAEEIDSLVDALHYRGVSSIVCIHEQHPALNELNLELPAGLIVENACILPSGEPRDFFQARPLRDLMADCARERQNRPEFFVGFLDQWENRPHPAVIRRAIKIAEHYGAVFEHRPRLLGSAPTSTRTIGGFEYLRRPEIVDLQRSWASDSRPVELTPAGEPTHLPLAVIERVIPGVGDCLVEKDLPEELARLQYEVPQLVPAPEYMAAYREADFWTQGTDGAQLSEHGCFPLCSEPHEGHYAAIVAEQSQLRALGMLYPVQNAEEQAILSQLRSLAGDPNADILLHELIHGLSTRTIRIHKGLHSGFRAPDANAAFWGVCAPRHDPADPSPNPVFDIFISQSAPNDAAVVLHTWLAHHGRSRVTRLIHEVVLENLTGGGHPSGLPNTVRTALEGASTAELLLILQQLRLSGDDTPFGAPIRAFATELLMDGTSKTTWMNMVARRALDGSMSMLEILCLRLEQHARAGAVRLPLIADLMKLYHVIDDVMIDSLYKGQHKTLKTLSKALLHVYGREPAPPGSGERVDVQADLFALIFFTCLRRAAFEDVYLESVDRCPVFLQQADQAAVFSELWTLGSQCENYFGVVPREIGDIIYHRRQGQLEALGGPKAEDRQNNEIMTMYASTDDAPPKTKEAILQMLAESSVDAKLSLFERFTVWRMRFAAASAMSIFCAPAIVDVILLTFVGRGLFMTAYMDTDMVQAAGYALLTALLLTAGVTGWVGSAGSHYLPHYAYDNIILFHVQRLAGGFVLAVIVSVFGCIGFAVSVSVASGFVFAAYLIGISTYLNLLGIMSTMHQHGSPLPSGRNVFLQTFPILFISPLLSSLVNGHDLEIYLPVMYGFLVVALLRYRRLCHQWSAWMKNIPDFKAQDITDWYTSKVAVEKKADDVAAQARSAFVAAIASYRRRDADMVKDPLVGKVARGMPYVAWLFKKGGGSQPEPFTTAWFTALGEAISQQRQLSRGLKDHSVMALFRVARYDLGQNLGLFLVALLDRWIMLVMGARKPYPSIYLDLRSRYAFCFCIVYFCLGSMVLDATLFKYWSIRDDLSQEKLLDLAHAQRVARETDRKRKDCMLQALADVAGKVSLVFGSMTILMWLFVDNYKTVIMFYMYMFGYSCCLLFQFNRCFTTNVAVHVRIILYSAAIGFLIGVLLHALPWTCGFLYNDIICQNFAAGMAALGTSLFTIKDWFGSASPLLSPTNENPDPVYVQPRLMTLPTARKPACKSELPKKFTQATLWHSDGTATSSHVSRILVTALNSARGRTSWSTRVMQEALNMWTGGRMTVGVLPRDQFDSAGLGEFFSISYRRNLGLHIAVCFSQMDITHTMLPNIVAECIVYHVAHVQLGLTDSQALHAECLLNGILSVRLQTDLGQVDVEALGALPRKSRKDLMRALCLGRDVDTEWQHMPPDARAAIIARIEGEPAKFSAAFTSWCSHDDVDVQTADFGVELNVALYQNAVHLLGYANPQDYEGPARLMSVPIVQDRKPAFWKRLQLFPYDAVKWIAIISGGGSNIEREIYYLLHGKRVPIAIVLGIWKCCWSVQKFFVYWILLYHRPALARIARLATKGARRKINRNRIVVELTRRFVTGFAAVEDDGSMSLQGWDGLHEYDPAKGTPLFVASYDRDFRLMYRSEGGAAMVTYHYPAREKRGRPSRRPTSVEVTNADLHSVGYYDKKGRVLRGNLTLGERTDLTFKYHYKKGNTGGSHLLRADYSRGGDSLSVFWGNPIDTEDYTWVPSKTVGLIVRRIQGRTYTTEFDYSHRRDPVATTYLEEGNGRRTALTEAPECWPGEKVLLSMPSNHSFEADDLLIEHSALQLGQMRAYARTNKKSLHPARWLSLWRRRKYTPVPTWRVRTELWNQWLQNTDLDAVTACTVDEIILREEPLLRPYWRARDRGRLPEARKLLDENISQIVSAIDIETDVSEKTLLAIRTSDLYAMGLAQDANAVTSRPQDCYHDTHDRISVIFNDIGCWPVAPGGVSNCRRDLVNGHSTIRNHVLAECANDYGIPRFQVEKSVQSLKLLPLWGLDGGTARHGVIDNYLESQVDAKVQDTDLDRDIVGTFVPLLDAFVKGCRMKRLGYDDLLHLSNVFLSFGKYYELKDYTLTWRSPEVEQAWIAAWMRSYDDPNIADPTECFDISRPSMFDFRQALYIYLAYFFIFSVGVPERCPRVFQSTHHGISSLFGMVLKYRRGVTFGIWDHAILWRESCLNFSVAQCQLPVAVQNMLLAGIGVATRLAYFHADVILPCASLFNPMWETELGSDGSRICARNTFHRKIDPIVNGISNMESFTPVDKVRTEIPTVVMLSNVQFIKGVKVAIQAADIIINKFGFKDYRLVVYGAKDRQPSYCLEMEKLIVDNNLTEHVVLAGFGKPSEVLKDAWLFMNSSISEGLPLAIGEAALAGVPIVATEVGATALVLTDPANPEQRYGEVVPPNDALGLARAQIAILSMSGPWAKFTDYGEGPPLPDVITPGEDVEKLTQRFYKFAEDRRKLGLLSREVVLHSFHGSRYLREHEQMYWIQWHLAQMRANKQLKAKPFRFGAPEHLRYIE</sequence>
<evidence type="ECO:0000256" key="1">
    <source>
        <dbReference type="SAM" id="MobiDB-lite"/>
    </source>
</evidence>
<feature type="compositionally biased region" description="Polar residues" evidence="1">
    <location>
        <begin position="259"/>
        <end position="270"/>
    </location>
</feature>
<feature type="transmembrane region" description="Helical" evidence="2">
    <location>
        <begin position="1377"/>
        <end position="1400"/>
    </location>
</feature>
<evidence type="ECO:0008006" key="5">
    <source>
        <dbReference type="Google" id="ProtNLM"/>
    </source>
</evidence>
<keyword evidence="4" id="KW-1185">Reference proteome</keyword>
<keyword evidence="2" id="KW-0472">Membrane</keyword>
<name>K1VWQ6_TRIAC</name>
<dbReference type="Proteomes" id="UP000006757">
    <property type="component" value="Unassembled WGS sequence"/>
</dbReference>
<proteinExistence type="predicted"/>
<feature type="region of interest" description="Disordered" evidence="1">
    <location>
        <begin position="71"/>
        <end position="151"/>
    </location>
</feature>
<dbReference type="PANTHER" id="PTHR12526">
    <property type="entry name" value="GLYCOSYLTRANSFERASE"/>
    <property type="match status" value="1"/>
</dbReference>
<feature type="compositionally biased region" description="Polar residues" evidence="1">
    <location>
        <begin position="121"/>
        <end position="138"/>
    </location>
</feature>
<evidence type="ECO:0000313" key="4">
    <source>
        <dbReference type="Proteomes" id="UP000006757"/>
    </source>
</evidence>
<keyword evidence="2" id="KW-0812">Transmembrane</keyword>
<feature type="compositionally biased region" description="Polar residues" evidence="1">
    <location>
        <begin position="290"/>
        <end position="299"/>
    </location>
</feature>
<feature type="transmembrane region" description="Helical" evidence="2">
    <location>
        <begin position="1068"/>
        <end position="1087"/>
    </location>
</feature>
<dbReference type="InParanoid" id="K1VWQ6"/>
<feature type="compositionally biased region" description="Basic and acidic residues" evidence="1">
    <location>
        <begin position="72"/>
        <end position="93"/>
    </location>
</feature>
<gene>
    <name evidence="3" type="ORF">A1Q2_00761</name>
</gene>
<dbReference type="Gene3D" id="3.40.50.2000">
    <property type="entry name" value="Glycogen Phosphorylase B"/>
    <property type="match status" value="1"/>
</dbReference>
<reference evidence="3 4" key="1">
    <citation type="journal article" date="2012" name="Eukaryot. Cell">
        <title>Genome sequence of the Trichosporon asahii environmental strain CBS 8904.</title>
        <authorList>
            <person name="Yang R.Y."/>
            <person name="Li H.T."/>
            <person name="Zhu H."/>
            <person name="Zhou G.P."/>
            <person name="Wang M."/>
            <person name="Wang L."/>
        </authorList>
    </citation>
    <scope>NUCLEOTIDE SEQUENCE [LARGE SCALE GENOMIC DNA]</scope>
    <source>
        <strain evidence="3 4">CBS 8904</strain>
    </source>
</reference>
<evidence type="ECO:0000313" key="3">
    <source>
        <dbReference type="EMBL" id="EKD04961.1"/>
    </source>
</evidence>
<feature type="transmembrane region" description="Helical" evidence="2">
    <location>
        <begin position="40"/>
        <end position="63"/>
    </location>
</feature>
<feature type="transmembrane region" description="Helical" evidence="2">
    <location>
        <begin position="1196"/>
        <end position="1212"/>
    </location>
</feature>
<dbReference type="eggNOG" id="ENOG502QUAK">
    <property type="taxonomic scope" value="Eukaryota"/>
</dbReference>
<dbReference type="PANTHER" id="PTHR12526:SF630">
    <property type="entry name" value="GLYCOSYLTRANSFERASE"/>
    <property type="match status" value="1"/>
</dbReference>
<dbReference type="SUPFAM" id="SSF53756">
    <property type="entry name" value="UDP-Glycosyltransferase/glycogen phosphorylase"/>
    <property type="match status" value="1"/>
</dbReference>
<feature type="transmembrane region" description="Helical" evidence="2">
    <location>
        <begin position="1497"/>
        <end position="1517"/>
    </location>
</feature>
<comment type="caution">
    <text evidence="3">The sequence shown here is derived from an EMBL/GenBank/DDBJ whole genome shotgun (WGS) entry which is preliminary data.</text>
</comment>
<feature type="transmembrane region" description="Helical" evidence="2">
    <location>
        <begin position="1136"/>
        <end position="1159"/>
    </location>
</feature>
<feature type="transmembrane region" description="Helical" evidence="2">
    <location>
        <begin position="1346"/>
        <end position="1365"/>
    </location>
</feature>
<organism evidence="3 4">
    <name type="scientific">Trichosporon asahii var. asahii (strain CBS 8904)</name>
    <name type="common">Yeast</name>
    <dbReference type="NCBI Taxonomy" id="1220162"/>
    <lineage>
        <taxon>Eukaryota</taxon>
        <taxon>Fungi</taxon>
        <taxon>Dikarya</taxon>
        <taxon>Basidiomycota</taxon>
        <taxon>Agaricomycotina</taxon>
        <taxon>Tremellomycetes</taxon>
        <taxon>Trichosporonales</taxon>
        <taxon>Trichosporonaceae</taxon>
        <taxon>Trichosporon</taxon>
    </lineage>
</organism>
<dbReference type="STRING" id="1220162.K1VWQ6"/>
<dbReference type="OrthoDB" id="2582433at2759"/>
<feature type="transmembrane region" description="Helical" evidence="2">
    <location>
        <begin position="1467"/>
        <end position="1485"/>
    </location>
</feature>
<feature type="transmembrane region" description="Helical" evidence="2">
    <location>
        <begin position="1438"/>
        <end position="1461"/>
    </location>
</feature>
<feature type="transmembrane region" description="Helical" evidence="2">
    <location>
        <begin position="1108"/>
        <end position="1130"/>
    </location>
</feature>
<evidence type="ECO:0000256" key="2">
    <source>
        <dbReference type="SAM" id="Phobius"/>
    </source>
</evidence>
<feature type="region of interest" description="Disordered" evidence="1">
    <location>
        <begin position="241"/>
        <end position="314"/>
    </location>
</feature>
<dbReference type="Pfam" id="PF13692">
    <property type="entry name" value="Glyco_trans_1_4"/>
    <property type="match status" value="1"/>
</dbReference>
<protein>
    <recommendedName>
        <fullName evidence="5">DUF3492 domain-containing protein</fullName>
    </recommendedName>
</protein>
<keyword evidence="2" id="KW-1133">Transmembrane helix</keyword>
<feature type="transmembrane region" description="Helical" evidence="2">
    <location>
        <begin position="1025"/>
        <end position="1048"/>
    </location>
</feature>
<dbReference type="EMBL" id="AMBO01000185">
    <property type="protein sequence ID" value="EKD04961.1"/>
    <property type="molecule type" value="Genomic_DNA"/>
</dbReference>
<accession>K1VWQ6</accession>
<dbReference type="HOGENOM" id="CLU_000654_0_0_1"/>